<feature type="active site" evidence="4">
    <location>
        <position position="222"/>
    </location>
</feature>
<evidence type="ECO:0000256" key="3">
    <source>
        <dbReference type="PIRNR" id="PIRNR036492"/>
    </source>
</evidence>
<comment type="caution">
    <text evidence="7">The sequence shown here is derived from an EMBL/GenBank/DDBJ whole genome shotgun (WGS) entry which is preliminary data.</text>
</comment>
<dbReference type="InterPro" id="IPR016162">
    <property type="entry name" value="Ald_DH_N"/>
</dbReference>
<dbReference type="InterPro" id="IPR015590">
    <property type="entry name" value="Aldehyde_DH_dom"/>
</dbReference>
<accession>A0ABT2VMM0</accession>
<gene>
    <name evidence="7" type="ORF">OCL06_01300</name>
</gene>
<evidence type="ECO:0000259" key="6">
    <source>
        <dbReference type="Pfam" id="PF00171"/>
    </source>
</evidence>
<dbReference type="InterPro" id="IPR016161">
    <property type="entry name" value="Ald_DH/histidinol_DH"/>
</dbReference>
<feature type="domain" description="Aldehyde dehydrogenase" evidence="6">
    <location>
        <begin position="10"/>
        <end position="440"/>
    </location>
</feature>
<dbReference type="Proteomes" id="UP001209257">
    <property type="component" value="Unassembled WGS sequence"/>
</dbReference>
<organism evidence="7 8">
    <name type="scientific">Alteromonas salexigens</name>
    <dbReference type="NCBI Taxonomy" id="2982530"/>
    <lineage>
        <taxon>Bacteria</taxon>
        <taxon>Pseudomonadati</taxon>
        <taxon>Pseudomonadota</taxon>
        <taxon>Gammaproteobacteria</taxon>
        <taxon>Alteromonadales</taxon>
        <taxon>Alteromonadaceae</taxon>
        <taxon>Alteromonas/Salinimonas group</taxon>
        <taxon>Alteromonas</taxon>
    </lineage>
</organism>
<dbReference type="InterPro" id="IPR029510">
    <property type="entry name" value="Ald_DH_CS_GLU"/>
</dbReference>
<keyword evidence="8" id="KW-1185">Reference proteome</keyword>
<dbReference type="Pfam" id="PF00171">
    <property type="entry name" value="Aldedh"/>
    <property type="match status" value="1"/>
</dbReference>
<evidence type="ECO:0000256" key="5">
    <source>
        <dbReference type="RuleBase" id="RU003345"/>
    </source>
</evidence>
<name>A0ABT2VMM0_9ALTE</name>
<sequence>MADQQDASLTAHQQQATQVQQALRATFAAGKTRDLSWRRQQLRALQALLNEHESEITEALHADLGKCRSESIVAEVGFLQADIKHTLKHLERWNKPRRVSTPMVAWPGKSYQYPEPLGTVLIIGAWNYPLQLLLAPFIAAVAAGNCAVLKPSELAAATSALVARLIPAYLDNDAVQVVEGGKDETSALLAMPWDHVFYTGGETVGKIVMAAAAKHLTPVTLELGGKSPCVVDTSTHLAVAARRIVWGKWMNAGQTCIAPDYVLVEAGLLPALVAAIKSEIIAQYGESALTNNDYGSIINARHLQRLQSYLAEQTLEYGGEVDVSACRMAPTLVVNPAPDSALMREEIFGPILPIVAVDTMEEAMGFINARPKPLALYLFTDDKHLEERVLANTSAGSVCINDTMMFMTNPNLPFGGVGSSGMGSYHGQAGFDTFSHLKTVMRRAFAFDVPFRYPPYTDLKLKILRKLL</sequence>
<evidence type="ECO:0000313" key="8">
    <source>
        <dbReference type="Proteomes" id="UP001209257"/>
    </source>
</evidence>
<dbReference type="InterPro" id="IPR012394">
    <property type="entry name" value="Aldehyde_DH_NAD(P)"/>
</dbReference>
<dbReference type="CDD" id="cd07087">
    <property type="entry name" value="ALDH_F3-13-14_CALDH-like"/>
    <property type="match status" value="1"/>
</dbReference>
<evidence type="ECO:0000256" key="4">
    <source>
        <dbReference type="PROSITE-ProRule" id="PRU10007"/>
    </source>
</evidence>
<dbReference type="SUPFAM" id="SSF53720">
    <property type="entry name" value="ALDH-like"/>
    <property type="match status" value="1"/>
</dbReference>
<dbReference type="PROSITE" id="PS00687">
    <property type="entry name" value="ALDEHYDE_DEHYDR_GLU"/>
    <property type="match status" value="1"/>
</dbReference>
<dbReference type="Gene3D" id="3.40.605.10">
    <property type="entry name" value="Aldehyde Dehydrogenase, Chain A, domain 1"/>
    <property type="match status" value="1"/>
</dbReference>
<dbReference type="InterPro" id="IPR016163">
    <property type="entry name" value="Ald_DH_C"/>
</dbReference>
<reference evidence="8" key="1">
    <citation type="submission" date="2023-07" db="EMBL/GenBank/DDBJ databases">
        <title>Study on multiphase classification of strain Alteromonas salexigens isolated from the Yellow Sea.</title>
        <authorList>
            <person name="Sun L."/>
        </authorList>
    </citation>
    <scope>NUCLEOTIDE SEQUENCE [LARGE SCALE GENOMIC DNA]</scope>
    <source>
        <strain evidence="8">ASW11-19</strain>
    </source>
</reference>
<comment type="similarity">
    <text evidence="1 3 5">Belongs to the aldehyde dehydrogenase family.</text>
</comment>
<dbReference type="PANTHER" id="PTHR43570">
    <property type="entry name" value="ALDEHYDE DEHYDROGENASE"/>
    <property type="match status" value="1"/>
</dbReference>
<evidence type="ECO:0000313" key="7">
    <source>
        <dbReference type="EMBL" id="MCU7553229.1"/>
    </source>
</evidence>
<evidence type="ECO:0000256" key="2">
    <source>
        <dbReference type="ARBA" id="ARBA00023002"/>
    </source>
</evidence>
<dbReference type="Gene3D" id="3.40.309.10">
    <property type="entry name" value="Aldehyde Dehydrogenase, Chain A, domain 2"/>
    <property type="match status" value="1"/>
</dbReference>
<keyword evidence="2 3" id="KW-0560">Oxidoreductase</keyword>
<dbReference type="EMBL" id="JAOTJC010000004">
    <property type="protein sequence ID" value="MCU7553229.1"/>
    <property type="molecule type" value="Genomic_DNA"/>
</dbReference>
<evidence type="ECO:0000256" key="1">
    <source>
        <dbReference type="ARBA" id="ARBA00009986"/>
    </source>
</evidence>
<dbReference type="PIRSF" id="PIRSF036492">
    <property type="entry name" value="ALDH"/>
    <property type="match status" value="1"/>
</dbReference>
<proteinExistence type="inferred from homology"/>
<protein>
    <recommendedName>
        <fullName evidence="3">Aldehyde dehydrogenase</fullName>
    </recommendedName>
</protein>
<dbReference type="PANTHER" id="PTHR43570:SF16">
    <property type="entry name" value="ALDEHYDE DEHYDROGENASE TYPE III, ISOFORM Q"/>
    <property type="match status" value="1"/>
</dbReference>
<dbReference type="RefSeq" id="WP_262991933.1">
    <property type="nucleotide sequence ID" value="NZ_JAOTJC010000004.1"/>
</dbReference>